<dbReference type="InterPro" id="IPR012078">
    <property type="entry name" value="MP_mOase_hydro"/>
</dbReference>
<keyword evidence="2" id="KW-0503">Monooxygenase</keyword>
<dbReference type="InterPro" id="IPR012348">
    <property type="entry name" value="RNR-like"/>
</dbReference>
<sequence length="334" mass="38268">MAIEIKTASIEPIRHTFSNVARRQGADKPASRYLEAMYDLQPTVNFHYKPLWDPDHELYDTGRTAINMEDWYVFRDPRQFYYGTWTIARSKQQEVAERNYAFVEKKNLLDLVSAETRERAEAVFVPFRHAEYAANLNNMYICAYGYGTAITQAASFNAVDRLGIAQYLSRIGLMLDGNTCESLDRGKQAWLEGGTWQPLRQLTEELMVTRDWFELFVAQNFALDGLAFPLVYERIDGELQKDAGSTISMLNEFMNEWYGETTRWVDAVLKTAAAESDANKAQLEQWARHWRDRASEALQPVAAEVFGDRADEVIGELRGELATRAKKKAGLDIE</sequence>
<proteinExistence type="predicted"/>
<evidence type="ECO:0000256" key="2">
    <source>
        <dbReference type="ARBA" id="ARBA00023033"/>
    </source>
</evidence>
<keyword evidence="1" id="KW-0560">Oxidoreductase</keyword>
<reference evidence="3" key="1">
    <citation type="journal article" date="2012" name="Appl. Environ. Microbiol.">
        <title>Proteogenomic Elucidation of the Initial Steps in the Benzene Degradation Pathway of a Novel Halophile, Arhodomonas sp. Strain Rozel, Isolated from a Hypersaline Environment.</title>
        <authorList>
            <person name="Dalvi S."/>
            <person name="Azetsu S."/>
            <person name="Patrauchan M.A."/>
            <person name="Aktas D.F."/>
            <person name="Fathepure B.Z."/>
        </authorList>
    </citation>
    <scope>NUCLEOTIDE SEQUENCE</scope>
    <source>
        <strain evidence="3">Seminole</strain>
    </source>
</reference>
<dbReference type="Pfam" id="PF02332">
    <property type="entry name" value="Phenol_Hydrox"/>
    <property type="match status" value="1"/>
</dbReference>
<dbReference type="InterPro" id="IPR003430">
    <property type="entry name" value="Phenol_Hydrox"/>
</dbReference>
<evidence type="ECO:0000313" key="3">
    <source>
        <dbReference type="EMBL" id="AFP97327.1"/>
    </source>
</evidence>
<protein>
    <submittedName>
        <fullName evidence="3">Phenol hydroxylase component 1</fullName>
    </submittedName>
</protein>
<dbReference type="GO" id="GO:0016709">
    <property type="term" value="F:oxidoreductase activity, acting on paired donors, with incorporation or reduction of molecular oxygen, NAD(P)H as one donor, and incorporation of one atom of oxygen"/>
    <property type="evidence" value="ECO:0007669"/>
    <property type="project" value="InterPro"/>
</dbReference>
<dbReference type="InterPro" id="IPR009078">
    <property type="entry name" value="Ferritin-like_SF"/>
</dbReference>
<accession>J7H9G1</accession>
<dbReference type="EMBL" id="JX311706">
    <property type="protein sequence ID" value="AFP97327.1"/>
    <property type="molecule type" value="Genomic_DNA"/>
</dbReference>
<organism evidence="3">
    <name type="scientific">Arhodomonas sp. Seminole</name>
    <dbReference type="NCBI Taxonomy" id="1204713"/>
    <lineage>
        <taxon>Bacteria</taxon>
        <taxon>Pseudomonadati</taxon>
        <taxon>Pseudomonadota</taxon>
        <taxon>Gammaproteobacteria</taxon>
        <taxon>Chromatiales</taxon>
        <taxon>Ectothiorhodospiraceae</taxon>
        <taxon>Arhodomonas</taxon>
    </lineage>
</organism>
<dbReference type="PIRSF" id="PIRSF000040">
    <property type="entry name" value="MMOH_comp"/>
    <property type="match status" value="1"/>
</dbReference>
<dbReference type="SUPFAM" id="SSF47240">
    <property type="entry name" value="Ferritin-like"/>
    <property type="match status" value="1"/>
</dbReference>
<dbReference type="AlphaFoldDB" id="J7H9G1"/>
<name>J7H9G1_9GAMM</name>
<dbReference type="Gene3D" id="1.10.620.20">
    <property type="entry name" value="Ribonucleotide Reductase, subunit A"/>
    <property type="match status" value="1"/>
</dbReference>
<dbReference type="CDD" id="cd01058">
    <property type="entry name" value="AAMH_B"/>
    <property type="match status" value="1"/>
</dbReference>
<evidence type="ECO:0000256" key="1">
    <source>
        <dbReference type="ARBA" id="ARBA00023002"/>
    </source>
</evidence>